<accession>A0A183IHX3</accession>
<keyword evidence="3" id="KW-1185">Reference proteome</keyword>
<proteinExistence type="predicted"/>
<dbReference type="Proteomes" id="UP000270296">
    <property type="component" value="Unassembled WGS sequence"/>
</dbReference>
<organism evidence="4">
    <name type="scientific">Soboliphyme baturini</name>
    <dbReference type="NCBI Taxonomy" id="241478"/>
    <lineage>
        <taxon>Eukaryota</taxon>
        <taxon>Metazoa</taxon>
        <taxon>Ecdysozoa</taxon>
        <taxon>Nematoda</taxon>
        <taxon>Enoplea</taxon>
        <taxon>Dorylaimia</taxon>
        <taxon>Dioctophymatida</taxon>
        <taxon>Dioctophymatoidea</taxon>
        <taxon>Soboliphymatidae</taxon>
        <taxon>Soboliphyme</taxon>
    </lineage>
</organism>
<feature type="compositionally biased region" description="Basic and acidic residues" evidence="1">
    <location>
        <begin position="8"/>
        <end position="25"/>
    </location>
</feature>
<dbReference type="EMBL" id="UZAM01007629">
    <property type="protein sequence ID" value="VDP00413.1"/>
    <property type="molecule type" value="Genomic_DNA"/>
</dbReference>
<reference evidence="4" key="1">
    <citation type="submission" date="2016-06" db="UniProtKB">
        <authorList>
            <consortium name="WormBaseParasite"/>
        </authorList>
    </citation>
    <scope>IDENTIFICATION</scope>
</reference>
<gene>
    <name evidence="2" type="ORF">SBAD_LOCUS3218</name>
</gene>
<reference evidence="2 3" key="2">
    <citation type="submission" date="2018-11" db="EMBL/GenBank/DDBJ databases">
        <authorList>
            <consortium name="Pathogen Informatics"/>
        </authorList>
    </citation>
    <scope>NUCLEOTIDE SEQUENCE [LARGE SCALE GENOMIC DNA]</scope>
</reference>
<dbReference type="WBParaSite" id="SBAD_0000336901-mRNA-1">
    <property type="protein sequence ID" value="SBAD_0000336901-mRNA-1"/>
    <property type="gene ID" value="SBAD_0000336901"/>
</dbReference>
<evidence type="ECO:0000256" key="1">
    <source>
        <dbReference type="SAM" id="MobiDB-lite"/>
    </source>
</evidence>
<protein>
    <submittedName>
        <fullName evidence="2 4">Uncharacterized protein</fullName>
    </submittedName>
</protein>
<evidence type="ECO:0000313" key="2">
    <source>
        <dbReference type="EMBL" id="VDP00413.1"/>
    </source>
</evidence>
<feature type="region of interest" description="Disordered" evidence="1">
    <location>
        <begin position="1"/>
        <end position="28"/>
    </location>
</feature>
<name>A0A183IHX3_9BILA</name>
<dbReference type="AlphaFoldDB" id="A0A183IHX3"/>
<evidence type="ECO:0000313" key="3">
    <source>
        <dbReference type="Proteomes" id="UP000270296"/>
    </source>
</evidence>
<sequence length="165" mass="17908">MTNAVASEGKEERNSSVQERESTLRDDEECCATTATTTVSAAAGGSTQLINLKVISGLGIGARNWVDARYPGGWLTVESTGSKAVAVLVVVATGDEISTQAKSEQRNLYAASVAKMGSTSWCPKRVCAVKAGPFLGRLSLRERAFFSCRPVRFFPEWPRRKRSRF</sequence>
<evidence type="ECO:0000313" key="4">
    <source>
        <dbReference type="WBParaSite" id="SBAD_0000336901-mRNA-1"/>
    </source>
</evidence>